<dbReference type="SMART" id="SM00408">
    <property type="entry name" value="IGc2"/>
    <property type="match status" value="2"/>
</dbReference>
<dbReference type="GO" id="GO:0070593">
    <property type="term" value="P:dendrite self-avoidance"/>
    <property type="evidence" value="ECO:0007669"/>
    <property type="project" value="TreeGrafter"/>
</dbReference>
<feature type="domain" description="Ig-like" evidence="7">
    <location>
        <begin position="78"/>
        <end position="206"/>
    </location>
</feature>
<keyword evidence="6" id="KW-0393">Immunoglobulin domain</keyword>
<keyword evidence="4" id="KW-0677">Repeat</keyword>
<evidence type="ECO:0000256" key="1">
    <source>
        <dbReference type="ARBA" id="ARBA00004613"/>
    </source>
</evidence>
<comment type="caution">
    <text evidence="8">The sequence shown here is derived from an EMBL/GenBank/DDBJ whole genome shotgun (WGS) entry which is preliminary data.</text>
</comment>
<keyword evidence="9" id="KW-1185">Reference proteome</keyword>
<dbReference type="GO" id="GO:0005576">
    <property type="term" value="C:extracellular region"/>
    <property type="evidence" value="ECO:0007669"/>
    <property type="project" value="UniProtKB-SubCell"/>
</dbReference>
<evidence type="ECO:0000259" key="7">
    <source>
        <dbReference type="PROSITE" id="PS50835"/>
    </source>
</evidence>
<dbReference type="OrthoDB" id="6138780at2759"/>
<evidence type="ECO:0000256" key="6">
    <source>
        <dbReference type="ARBA" id="ARBA00023319"/>
    </source>
</evidence>
<reference evidence="8" key="1">
    <citation type="submission" date="2020-10" db="EMBL/GenBank/DDBJ databases">
        <authorList>
            <person name="Kikuchi T."/>
        </authorList>
    </citation>
    <scope>NUCLEOTIDE SEQUENCE</scope>
    <source>
        <strain evidence="8">NKZ352</strain>
    </source>
</reference>
<proteinExistence type="predicted"/>
<dbReference type="PROSITE" id="PS50835">
    <property type="entry name" value="IG_LIKE"/>
    <property type="match status" value="2"/>
</dbReference>
<dbReference type="GO" id="GO:0098632">
    <property type="term" value="F:cell-cell adhesion mediator activity"/>
    <property type="evidence" value="ECO:0007669"/>
    <property type="project" value="TreeGrafter"/>
</dbReference>
<dbReference type="EMBL" id="CAJGYM010000009">
    <property type="protein sequence ID" value="CAD6188837.1"/>
    <property type="molecule type" value="Genomic_DNA"/>
</dbReference>
<dbReference type="Proteomes" id="UP000835052">
    <property type="component" value="Unassembled WGS sequence"/>
</dbReference>
<accession>A0A8S1H0A8</accession>
<dbReference type="FunFam" id="2.60.40.10:FF:002402">
    <property type="entry name" value="Zwei Ig domain protein zig-4"/>
    <property type="match status" value="1"/>
</dbReference>
<dbReference type="Gene3D" id="2.60.40.10">
    <property type="entry name" value="Immunoglobulins"/>
    <property type="match status" value="2"/>
</dbReference>
<organism evidence="8 9">
    <name type="scientific">Caenorhabditis auriculariae</name>
    <dbReference type="NCBI Taxonomy" id="2777116"/>
    <lineage>
        <taxon>Eukaryota</taxon>
        <taxon>Metazoa</taxon>
        <taxon>Ecdysozoa</taxon>
        <taxon>Nematoda</taxon>
        <taxon>Chromadorea</taxon>
        <taxon>Rhabditida</taxon>
        <taxon>Rhabditina</taxon>
        <taxon>Rhabditomorpha</taxon>
        <taxon>Rhabditoidea</taxon>
        <taxon>Rhabditidae</taxon>
        <taxon>Peloderinae</taxon>
        <taxon>Caenorhabditis</taxon>
    </lineage>
</organism>
<dbReference type="PANTHER" id="PTHR10075:SF101">
    <property type="entry name" value="ZWEI IG DOMAIN PROTEIN ZIG-3"/>
    <property type="match status" value="1"/>
</dbReference>
<dbReference type="Pfam" id="PF13927">
    <property type="entry name" value="Ig_3"/>
    <property type="match status" value="2"/>
</dbReference>
<dbReference type="CDD" id="cd00096">
    <property type="entry name" value="Ig"/>
    <property type="match status" value="1"/>
</dbReference>
<protein>
    <recommendedName>
        <fullName evidence="7">Ig-like domain-containing protein</fullName>
    </recommendedName>
</protein>
<evidence type="ECO:0000313" key="9">
    <source>
        <dbReference type="Proteomes" id="UP000835052"/>
    </source>
</evidence>
<dbReference type="SMART" id="SM00409">
    <property type="entry name" value="IG"/>
    <property type="match status" value="2"/>
</dbReference>
<comment type="subcellular location">
    <subcellularLocation>
        <location evidence="1">Secreted</location>
    </subcellularLocation>
</comment>
<feature type="domain" description="Ig-like" evidence="7">
    <location>
        <begin position="221"/>
        <end position="302"/>
    </location>
</feature>
<keyword evidence="2" id="KW-0964">Secreted</keyword>
<evidence type="ECO:0000256" key="2">
    <source>
        <dbReference type="ARBA" id="ARBA00022525"/>
    </source>
</evidence>
<keyword evidence="5" id="KW-1015">Disulfide bond</keyword>
<dbReference type="InterPro" id="IPR003599">
    <property type="entry name" value="Ig_sub"/>
</dbReference>
<evidence type="ECO:0000256" key="5">
    <source>
        <dbReference type="ARBA" id="ARBA00023157"/>
    </source>
</evidence>
<dbReference type="GO" id="GO:0005886">
    <property type="term" value="C:plasma membrane"/>
    <property type="evidence" value="ECO:0007669"/>
    <property type="project" value="TreeGrafter"/>
</dbReference>
<dbReference type="GO" id="GO:0030424">
    <property type="term" value="C:axon"/>
    <property type="evidence" value="ECO:0007669"/>
    <property type="project" value="TreeGrafter"/>
</dbReference>
<dbReference type="InterPro" id="IPR003598">
    <property type="entry name" value="Ig_sub2"/>
</dbReference>
<gene>
    <name evidence="8" type="ORF">CAUJ_LOCUS4756</name>
</gene>
<dbReference type="GO" id="GO:0007411">
    <property type="term" value="P:axon guidance"/>
    <property type="evidence" value="ECO:0007669"/>
    <property type="project" value="TreeGrafter"/>
</dbReference>
<evidence type="ECO:0000313" key="8">
    <source>
        <dbReference type="EMBL" id="CAD6188837.1"/>
    </source>
</evidence>
<dbReference type="SUPFAM" id="SSF48726">
    <property type="entry name" value="Immunoglobulin"/>
    <property type="match status" value="2"/>
</dbReference>
<name>A0A8S1H0A8_9PELO</name>
<dbReference type="InterPro" id="IPR013783">
    <property type="entry name" value="Ig-like_fold"/>
</dbReference>
<dbReference type="PANTHER" id="PTHR10075">
    <property type="entry name" value="BASIGIN RELATED"/>
    <property type="match status" value="1"/>
</dbReference>
<evidence type="ECO:0000256" key="4">
    <source>
        <dbReference type="ARBA" id="ARBA00022737"/>
    </source>
</evidence>
<evidence type="ECO:0000256" key="3">
    <source>
        <dbReference type="ARBA" id="ARBA00022729"/>
    </source>
</evidence>
<dbReference type="GO" id="GO:0007156">
    <property type="term" value="P:homophilic cell adhesion via plasma membrane adhesion molecules"/>
    <property type="evidence" value="ECO:0007669"/>
    <property type="project" value="TreeGrafter"/>
</dbReference>
<dbReference type="InterPro" id="IPR007110">
    <property type="entry name" value="Ig-like_dom"/>
</dbReference>
<keyword evidence="3" id="KW-0732">Signal</keyword>
<dbReference type="InterPro" id="IPR036179">
    <property type="entry name" value="Ig-like_dom_sf"/>
</dbReference>
<dbReference type="FunFam" id="2.60.40.10:FF:001749">
    <property type="entry name" value="Neural/ectodermal development factor IMP-L2"/>
    <property type="match status" value="1"/>
</dbReference>
<dbReference type="AlphaFoldDB" id="A0A8S1H0A8"/>
<sequence>MPQVQATVVPIEEAGPSYPTTVELRDPSDGSVAVRYKRRGGARRRLIAPPSVYKGKQRRSIIRALISLLLTYQVLCRPSRTAVKETLSSLNRELDKNEIHDDYDLRFTNSSMENQTLQAGLPLELMCEVTGVPTPVVYWTLNGKRISGSYDNTIYEKLHNIGKVTIQNGVTTSKLYIPCVDKSHAGKYKCVGTNGHSRIEQSAKVTIAGDEKCLEAVKEAPKIVQWTASRFENEENAVQLICRTNVPASIAWYDESRRLLNDLPNFEVFPNGDLMIKKTSWDDMGDYTCVASNEHGEDRQTSFFYPTAKEAPVSK</sequence>